<evidence type="ECO:0000313" key="1">
    <source>
        <dbReference type="EMBL" id="KAK4343620.1"/>
    </source>
</evidence>
<sequence>MSEFTERVGWKLHKRVEELISEFCSKIGVDTQIFKVWLQNNKKNSTLGKRDQPTIDILPECIIHKILCYFTFEEPSQIRILSKTWLRAWATYPNLKFRVKSFYGVINIVDKTMETYRDGKIPIEKFELTKYSHSVCKREIFQIDKWLGFALQNGVKDLEFMKVSICSGQSLRILKLRNCESIGAIDAPNLVSLEYAGYLIPQFKFAKESSKLKHFILDCCMYNLDAV</sequence>
<dbReference type="PANTHER" id="PTHR31639:SF293">
    <property type="entry name" value="F-BOX_LRR-REPEAT PROTEIN 13-LIKE"/>
    <property type="match status" value="1"/>
</dbReference>
<evidence type="ECO:0000313" key="2">
    <source>
        <dbReference type="Proteomes" id="UP001291623"/>
    </source>
</evidence>
<accession>A0AAE1R1P2</accession>
<reference evidence="1" key="1">
    <citation type="submission" date="2023-12" db="EMBL/GenBank/DDBJ databases">
        <title>Genome assembly of Anisodus tanguticus.</title>
        <authorList>
            <person name="Wang Y.-J."/>
        </authorList>
    </citation>
    <scope>NUCLEOTIDE SEQUENCE</scope>
    <source>
        <strain evidence="1">KB-2021</strain>
        <tissue evidence="1">Leaf</tissue>
    </source>
</reference>
<dbReference type="EMBL" id="JAVYJV010000020">
    <property type="protein sequence ID" value="KAK4343620.1"/>
    <property type="molecule type" value="Genomic_DNA"/>
</dbReference>
<dbReference type="InterPro" id="IPR036047">
    <property type="entry name" value="F-box-like_dom_sf"/>
</dbReference>
<dbReference type="SUPFAM" id="SSF81383">
    <property type="entry name" value="F-box domain"/>
    <property type="match status" value="1"/>
</dbReference>
<keyword evidence="2" id="KW-1185">Reference proteome</keyword>
<dbReference type="PANTHER" id="PTHR31639">
    <property type="entry name" value="F-BOX PROTEIN-LIKE"/>
    <property type="match status" value="1"/>
</dbReference>
<name>A0AAE1R1P2_9SOLA</name>
<proteinExistence type="predicted"/>
<dbReference type="SUPFAM" id="SSF46689">
    <property type="entry name" value="Homeodomain-like"/>
    <property type="match status" value="1"/>
</dbReference>
<dbReference type="AlphaFoldDB" id="A0AAE1R1P2"/>
<comment type="caution">
    <text evidence="1">The sequence shown here is derived from an EMBL/GenBank/DDBJ whole genome shotgun (WGS) entry which is preliminary data.</text>
</comment>
<dbReference type="Gene3D" id="1.10.10.60">
    <property type="entry name" value="Homeodomain-like"/>
    <property type="match status" value="1"/>
</dbReference>
<organism evidence="1 2">
    <name type="scientific">Anisodus tanguticus</name>
    <dbReference type="NCBI Taxonomy" id="243964"/>
    <lineage>
        <taxon>Eukaryota</taxon>
        <taxon>Viridiplantae</taxon>
        <taxon>Streptophyta</taxon>
        <taxon>Embryophyta</taxon>
        <taxon>Tracheophyta</taxon>
        <taxon>Spermatophyta</taxon>
        <taxon>Magnoliopsida</taxon>
        <taxon>eudicotyledons</taxon>
        <taxon>Gunneridae</taxon>
        <taxon>Pentapetalae</taxon>
        <taxon>asterids</taxon>
        <taxon>lamiids</taxon>
        <taxon>Solanales</taxon>
        <taxon>Solanaceae</taxon>
        <taxon>Solanoideae</taxon>
        <taxon>Hyoscyameae</taxon>
        <taxon>Anisodus</taxon>
    </lineage>
</organism>
<dbReference type="InterPro" id="IPR009057">
    <property type="entry name" value="Homeodomain-like_sf"/>
</dbReference>
<gene>
    <name evidence="1" type="ORF">RND71_036714</name>
</gene>
<dbReference type="Proteomes" id="UP001291623">
    <property type="component" value="Unassembled WGS sequence"/>
</dbReference>
<evidence type="ECO:0008006" key="3">
    <source>
        <dbReference type="Google" id="ProtNLM"/>
    </source>
</evidence>
<protein>
    <recommendedName>
        <fullName evidence="3">F-box domain-containing protein</fullName>
    </recommendedName>
</protein>